<dbReference type="Proteomes" id="UP001152024">
    <property type="component" value="Unassembled WGS sequence"/>
</dbReference>
<reference evidence="2" key="1">
    <citation type="submission" date="2022-09" db="EMBL/GenBank/DDBJ databases">
        <title>Fusarium specimens isolated from Avocado Roots.</title>
        <authorList>
            <person name="Stajich J."/>
            <person name="Roper C."/>
            <person name="Heimlech-Rivalta G."/>
        </authorList>
    </citation>
    <scope>NUCLEOTIDE SEQUENCE</scope>
    <source>
        <strain evidence="2">CF00095</strain>
    </source>
</reference>
<evidence type="ECO:0000313" key="2">
    <source>
        <dbReference type="EMBL" id="KAJ4135102.1"/>
    </source>
</evidence>
<gene>
    <name evidence="2" type="ORF">NW768_004717</name>
</gene>
<keyword evidence="3" id="KW-1185">Reference proteome</keyword>
<evidence type="ECO:0000256" key="1">
    <source>
        <dbReference type="SAM" id="MobiDB-lite"/>
    </source>
</evidence>
<proteinExistence type="predicted"/>
<protein>
    <submittedName>
        <fullName evidence="2">Uncharacterized protein</fullName>
    </submittedName>
</protein>
<accession>A0ABQ8RH00</accession>
<evidence type="ECO:0000313" key="3">
    <source>
        <dbReference type="Proteomes" id="UP001152024"/>
    </source>
</evidence>
<dbReference type="EMBL" id="JAOQBH010000006">
    <property type="protein sequence ID" value="KAJ4135102.1"/>
    <property type="molecule type" value="Genomic_DNA"/>
</dbReference>
<name>A0ABQ8RH00_FUSEQ</name>
<comment type="caution">
    <text evidence="2">The sequence shown here is derived from an EMBL/GenBank/DDBJ whole genome shotgun (WGS) entry which is preliminary data.</text>
</comment>
<organism evidence="2 3">
    <name type="scientific">Fusarium equiseti</name>
    <name type="common">Fusarium scirpi</name>
    <dbReference type="NCBI Taxonomy" id="61235"/>
    <lineage>
        <taxon>Eukaryota</taxon>
        <taxon>Fungi</taxon>
        <taxon>Dikarya</taxon>
        <taxon>Ascomycota</taxon>
        <taxon>Pezizomycotina</taxon>
        <taxon>Sordariomycetes</taxon>
        <taxon>Hypocreomycetidae</taxon>
        <taxon>Hypocreales</taxon>
        <taxon>Nectriaceae</taxon>
        <taxon>Fusarium</taxon>
        <taxon>Fusarium incarnatum-equiseti species complex</taxon>
    </lineage>
</organism>
<feature type="region of interest" description="Disordered" evidence="1">
    <location>
        <begin position="1"/>
        <end position="67"/>
    </location>
</feature>
<sequence>MAPNEKTPRKRLKITHNAAAMPHEPNDADNVVMDPDSTPTVAKHPVTPLADADNVSPDASKAASSVPKPKPVLDGIALTAEVRLKVFDHMVAMESTDYGYERDHLGRFVCPIDATGRPPYLAHGITEISGLRQEYLVEVFKRVAFTFTSSESLMEFSKFIRSHFDLDPAQVPHLHIKTSIFHNETFPQGVKFNRYEPTDFAHGMWDKPDEHLRA</sequence>